<feature type="compositionally biased region" description="Basic and acidic residues" evidence="1">
    <location>
        <begin position="250"/>
        <end position="271"/>
    </location>
</feature>
<feature type="compositionally biased region" description="Polar residues" evidence="1">
    <location>
        <begin position="613"/>
        <end position="637"/>
    </location>
</feature>
<feature type="compositionally biased region" description="Basic and acidic residues" evidence="1">
    <location>
        <begin position="453"/>
        <end position="464"/>
    </location>
</feature>
<dbReference type="SUPFAM" id="SSF57850">
    <property type="entry name" value="RING/U-box"/>
    <property type="match status" value="1"/>
</dbReference>
<evidence type="ECO:0000313" key="2">
    <source>
        <dbReference type="EMBL" id="CAL5223155.1"/>
    </source>
</evidence>
<accession>A0ABP1FX90</accession>
<feature type="region of interest" description="Disordered" evidence="1">
    <location>
        <begin position="531"/>
        <end position="667"/>
    </location>
</feature>
<dbReference type="Proteomes" id="UP001497392">
    <property type="component" value="Unassembled WGS sequence"/>
</dbReference>
<sequence>MATNDCLGTIALMYRKPAQWTWHPFCAECICRWRQRSWRCPVCRVMDNRDLSAAAASAGRSGNIGQVSRRLRPMAEQLLAENGDNVLDVLLQLLKGIQDGTLPADVETAVSDAAGSSSSARAIPGSAGGTSLDRLVLNQLVTVLQATSALSGAAAGQGSSQASTRTSSSARRRRHPSERRRAPTAVHLSDVEPLQALPLAAIPTTAVNNPAQAQEDEAGPRSQPQAPESLEQRAPLRPLKCDASTQTSDFSDREDRRLRGSRLRRESRDAALDGAVSISPKPRAEQGSYDSAAGSSAPSAADLLDARGVQPAWHSSRGVPESLAEEEPPAPAAEAAPSSGGDVASGAARNSLSMPSAAAKGKERATAVDHMVFTASPGVTGPGQQHRRPDLPESSVASREASAGGYSEQIQPVNHPRPQEASSQEMGRVAGEQPVASCSKTEMAGEAPALDFRQIRRAWEERFGPGRQSTAPPLRKRSLEGASFSGSTSGCSSASFPASGASTPLLPGTGHLPGSAVARVVPVSVRTSAFEAAGSSAGGSSPDAAPLTAFGVSALPREPPVSVPKSQFPVQASQPTASQFPAAQEQQGTSSSGLDISPDPDPALPGQSLEPLSIQQAQQQRLTSGAGQHSSDSSEATIPSLLEAPDTATPSASDESLGDPSQADNNTLVASRGTSLARTLSPEELALAEIPHSSSSGSALPEETRPLASPDSAPAMSMRLPTSLLGRRRTRSEAEEARAARQRPQLAPPNSAMQSLADSGCSSPRTTLEPISASVSPPFASGRLLVQLSSCISGGQNSAGGCKPLESNMPRRTGRPQASSLHSLEREQLLLRAVDEVENLVDNLLAKWNSLPVAEQPPYLGERLEELFLEASMLEAVRNNQVPKPRAMVEDILARVTLLDAELGTHMGPVPPPSPTSSMGSPHATGARSQVPSSKLLGSPVRAHPEAPETQLSTPGQPGLPSSQQLGQQTVLATATPSEDPSSAALSAPQPLLQAPEALAVEDQSPQVPQAPAEVLGPQAPIRAQEEPQQPVSPLPVGRMTQGTSTRAGQRPASARAGASERRARRSAAARLAAAPPSGQDAAEAEGALDRFTTFLEHHENELQPRTRQIAELALTLARLSLVTGVSERTARPAASAPSAPDPQPSVA</sequence>
<feature type="region of interest" description="Disordered" evidence="1">
    <location>
        <begin position="1127"/>
        <end position="1148"/>
    </location>
</feature>
<feature type="region of interest" description="Disordered" evidence="1">
    <location>
        <begin position="151"/>
        <end position="191"/>
    </location>
</feature>
<feature type="region of interest" description="Disordered" evidence="1">
    <location>
        <begin position="210"/>
        <end position="514"/>
    </location>
</feature>
<feature type="compositionally biased region" description="Low complexity" evidence="1">
    <location>
        <begin position="531"/>
        <end position="545"/>
    </location>
</feature>
<evidence type="ECO:0000256" key="1">
    <source>
        <dbReference type="SAM" id="MobiDB-lite"/>
    </source>
</evidence>
<feature type="compositionally biased region" description="Polar residues" evidence="1">
    <location>
        <begin position="751"/>
        <end position="766"/>
    </location>
</feature>
<dbReference type="EMBL" id="CAXHTA020000008">
    <property type="protein sequence ID" value="CAL5223155.1"/>
    <property type="molecule type" value="Genomic_DNA"/>
</dbReference>
<feature type="compositionally biased region" description="Low complexity" evidence="1">
    <location>
        <begin position="1069"/>
        <end position="1078"/>
    </location>
</feature>
<keyword evidence="3" id="KW-1185">Reference proteome</keyword>
<feature type="region of interest" description="Disordered" evidence="1">
    <location>
        <begin position="802"/>
        <end position="821"/>
    </location>
</feature>
<protein>
    <submittedName>
        <fullName evidence="2">G5624 protein</fullName>
    </submittedName>
</protein>
<feature type="compositionally biased region" description="Polar residues" evidence="1">
    <location>
        <begin position="564"/>
        <end position="594"/>
    </location>
</feature>
<feature type="compositionally biased region" description="Low complexity" evidence="1">
    <location>
        <begin position="287"/>
        <end position="303"/>
    </location>
</feature>
<organism evidence="2 3">
    <name type="scientific">Coccomyxa viridis</name>
    <dbReference type="NCBI Taxonomy" id="1274662"/>
    <lineage>
        <taxon>Eukaryota</taxon>
        <taxon>Viridiplantae</taxon>
        <taxon>Chlorophyta</taxon>
        <taxon>core chlorophytes</taxon>
        <taxon>Trebouxiophyceae</taxon>
        <taxon>Trebouxiophyceae incertae sedis</taxon>
        <taxon>Coccomyxaceae</taxon>
        <taxon>Coccomyxa</taxon>
    </lineage>
</organism>
<feature type="region of interest" description="Disordered" evidence="1">
    <location>
        <begin position="689"/>
        <end position="773"/>
    </location>
</feature>
<reference evidence="2 3" key="1">
    <citation type="submission" date="2024-06" db="EMBL/GenBank/DDBJ databases">
        <authorList>
            <person name="Kraege A."/>
            <person name="Thomma B."/>
        </authorList>
    </citation>
    <scope>NUCLEOTIDE SEQUENCE [LARGE SCALE GENOMIC DNA]</scope>
</reference>
<proteinExistence type="predicted"/>
<feature type="compositionally biased region" description="Low complexity" evidence="1">
    <location>
        <begin position="151"/>
        <end position="169"/>
    </location>
</feature>
<feature type="compositionally biased region" description="Low complexity" evidence="1">
    <location>
        <begin position="481"/>
        <end position="504"/>
    </location>
</feature>
<feature type="compositionally biased region" description="Polar residues" evidence="1">
    <location>
        <begin position="950"/>
        <end position="980"/>
    </location>
</feature>
<name>A0ABP1FX90_9CHLO</name>
<comment type="caution">
    <text evidence="2">The sequence shown here is derived from an EMBL/GenBank/DDBJ whole genome shotgun (WGS) entry which is preliminary data.</text>
</comment>
<feature type="region of interest" description="Disordered" evidence="1">
    <location>
        <begin position="904"/>
        <end position="988"/>
    </location>
</feature>
<feature type="region of interest" description="Disordered" evidence="1">
    <location>
        <begin position="1002"/>
        <end position="1086"/>
    </location>
</feature>
<gene>
    <name evidence="2" type="primary">g5624</name>
    <name evidence="2" type="ORF">VP750_LOCUS4814</name>
</gene>
<evidence type="ECO:0000313" key="3">
    <source>
        <dbReference type="Proteomes" id="UP001497392"/>
    </source>
</evidence>